<accession>A0AA38P3P1</accession>
<dbReference type="AlphaFoldDB" id="A0AA38P3P1"/>
<evidence type="ECO:0000313" key="3">
    <source>
        <dbReference type="Proteomes" id="UP001163846"/>
    </source>
</evidence>
<keyword evidence="1" id="KW-0472">Membrane</keyword>
<feature type="transmembrane region" description="Helical" evidence="1">
    <location>
        <begin position="54"/>
        <end position="74"/>
    </location>
</feature>
<name>A0AA38P3P1_9AGAR</name>
<dbReference type="EMBL" id="MU806383">
    <property type="protein sequence ID" value="KAJ3835733.1"/>
    <property type="molecule type" value="Genomic_DNA"/>
</dbReference>
<comment type="caution">
    <text evidence="2">The sequence shown here is derived from an EMBL/GenBank/DDBJ whole genome shotgun (WGS) entry which is preliminary data.</text>
</comment>
<keyword evidence="3" id="KW-1185">Reference proteome</keyword>
<sequence>MQLSRCLKMNKSLQNRSSFLTAGRSNITLNISDSHSYCSIRTNKKRTALCTMRLLLTRATTLYLSLLLPTYILATPISLPAGQPASVQDISHTPTIHARQPDPPKYFHYTVEATLWTSYENPADDDISKEVAGKFRNALEILLPWLLRLSTYAFSLTFLSLIGICLKP</sequence>
<feature type="transmembrane region" description="Helical" evidence="1">
    <location>
        <begin position="145"/>
        <end position="166"/>
    </location>
</feature>
<protein>
    <submittedName>
        <fullName evidence="2">Uncharacterized protein</fullName>
    </submittedName>
</protein>
<proteinExistence type="predicted"/>
<keyword evidence="1" id="KW-0812">Transmembrane</keyword>
<organism evidence="2 3">
    <name type="scientific">Lentinula raphanica</name>
    <dbReference type="NCBI Taxonomy" id="153919"/>
    <lineage>
        <taxon>Eukaryota</taxon>
        <taxon>Fungi</taxon>
        <taxon>Dikarya</taxon>
        <taxon>Basidiomycota</taxon>
        <taxon>Agaricomycotina</taxon>
        <taxon>Agaricomycetes</taxon>
        <taxon>Agaricomycetidae</taxon>
        <taxon>Agaricales</taxon>
        <taxon>Marasmiineae</taxon>
        <taxon>Omphalotaceae</taxon>
        <taxon>Lentinula</taxon>
    </lineage>
</organism>
<dbReference type="Proteomes" id="UP001163846">
    <property type="component" value="Unassembled WGS sequence"/>
</dbReference>
<gene>
    <name evidence="2" type="ORF">F5878DRAFT_296469</name>
</gene>
<evidence type="ECO:0000256" key="1">
    <source>
        <dbReference type="SAM" id="Phobius"/>
    </source>
</evidence>
<keyword evidence="1" id="KW-1133">Transmembrane helix</keyword>
<evidence type="ECO:0000313" key="2">
    <source>
        <dbReference type="EMBL" id="KAJ3835733.1"/>
    </source>
</evidence>
<reference evidence="2" key="1">
    <citation type="submission" date="2022-08" db="EMBL/GenBank/DDBJ databases">
        <authorList>
            <consortium name="DOE Joint Genome Institute"/>
            <person name="Min B."/>
            <person name="Riley R."/>
            <person name="Sierra-Patev S."/>
            <person name="Naranjo-Ortiz M."/>
            <person name="Looney B."/>
            <person name="Konkel Z."/>
            <person name="Slot J.C."/>
            <person name="Sakamoto Y."/>
            <person name="Steenwyk J.L."/>
            <person name="Rokas A."/>
            <person name="Carro J."/>
            <person name="Camarero S."/>
            <person name="Ferreira P."/>
            <person name="Molpeceres G."/>
            <person name="Ruiz-Duenas F.J."/>
            <person name="Serrano A."/>
            <person name="Henrissat B."/>
            <person name="Drula E."/>
            <person name="Hughes K.W."/>
            <person name="Mata J.L."/>
            <person name="Ishikawa N.K."/>
            <person name="Vargas-Isla R."/>
            <person name="Ushijima S."/>
            <person name="Smith C.A."/>
            <person name="Ahrendt S."/>
            <person name="Andreopoulos W."/>
            <person name="He G."/>
            <person name="Labutti K."/>
            <person name="Lipzen A."/>
            <person name="Ng V."/>
            <person name="Sandor L."/>
            <person name="Barry K."/>
            <person name="Martinez A.T."/>
            <person name="Xiao Y."/>
            <person name="Gibbons J.G."/>
            <person name="Terashima K."/>
            <person name="Hibbett D.S."/>
            <person name="Grigoriev I.V."/>
        </authorList>
    </citation>
    <scope>NUCLEOTIDE SEQUENCE</scope>
    <source>
        <strain evidence="2">TFB9207</strain>
    </source>
</reference>